<evidence type="ECO:0000313" key="2">
    <source>
        <dbReference type="Proteomes" id="UP001610335"/>
    </source>
</evidence>
<sequence length="61" mass="7226">MLLGYNRCRNLVSHSHNLSHQHFHLAQHWRVSSATPFHFSLPHPRKHLLNLRWNSLVVLAI</sequence>
<accession>A0ABR4HXC3</accession>
<reference evidence="1 2" key="1">
    <citation type="submission" date="2024-07" db="EMBL/GenBank/DDBJ databases">
        <title>Section-level genome sequencing and comparative genomics of Aspergillus sections Usti and Cavernicolus.</title>
        <authorList>
            <consortium name="Lawrence Berkeley National Laboratory"/>
            <person name="Nybo J.L."/>
            <person name="Vesth T.C."/>
            <person name="Theobald S."/>
            <person name="Frisvad J.C."/>
            <person name="Larsen T.O."/>
            <person name="Kjaerboelling I."/>
            <person name="Rothschild-Mancinelli K."/>
            <person name="Lyhne E.K."/>
            <person name="Kogle M.E."/>
            <person name="Barry K."/>
            <person name="Clum A."/>
            <person name="Na H."/>
            <person name="Ledsgaard L."/>
            <person name="Lin J."/>
            <person name="Lipzen A."/>
            <person name="Kuo A."/>
            <person name="Riley R."/>
            <person name="Mondo S."/>
            <person name="LaButti K."/>
            <person name="Haridas S."/>
            <person name="Pangalinan J."/>
            <person name="Salamov A.A."/>
            <person name="Simmons B.A."/>
            <person name="Magnuson J.K."/>
            <person name="Chen J."/>
            <person name="Drula E."/>
            <person name="Henrissat B."/>
            <person name="Wiebenga A."/>
            <person name="Lubbers R.J."/>
            <person name="Gomes A.C."/>
            <person name="Makela M.R."/>
            <person name="Stajich J."/>
            <person name="Grigoriev I.V."/>
            <person name="Mortensen U.H."/>
            <person name="De vries R.P."/>
            <person name="Baker S.E."/>
            <person name="Andersen M.R."/>
        </authorList>
    </citation>
    <scope>NUCLEOTIDE SEQUENCE [LARGE SCALE GENOMIC DNA]</scope>
    <source>
        <strain evidence="1 2">CBS 600.67</strain>
    </source>
</reference>
<feature type="non-terminal residue" evidence="1">
    <location>
        <position position="61"/>
    </location>
</feature>
<keyword evidence="2" id="KW-1185">Reference proteome</keyword>
<proteinExistence type="predicted"/>
<organism evidence="1 2">
    <name type="scientific">Aspergillus cavernicola</name>
    <dbReference type="NCBI Taxonomy" id="176166"/>
    <lineage>
        <taxon>Eukaryota</taxon>
        <taxon>Fungi</taxon>
        <taxon>Dikarya</taxon>
        <taxon>Ascomycota</taxon>
        <taxon>Pezizomycotina</taxon>
        <taxon>Eurotiomycetes</taxon>
        <taxon>Eurotiomycetidae</taxon>
        <taxon>Eurotiales</taxon>
        <taxon>Aspergillaceae</taxon>
        <taxon>Aspergillus</taxon>
        <taxon>Aspergillus subgen. Nidulantes</taxon>
    </lineage>
</organism>
<protein>
    <submittedName>
        <fullName evidence="1">Uncharacterized protein</fullName>
    </submittedName>
</protein>
<name>A0ABR4HXC3_9EURO</name>
<comment type="caution">
    <text evidence="1">The sequence shown here is derived from an EMBL/GenBank/DDBJ whole genome shotgun (WGS) entry which is preliminary data.</text>
</comment>
<evidence type="ECO:0000313" key="1">
    <source>
        <dbReference type="EMBL" id="KAL2820143.1"/>
    </source>
</evidence>
<gene>
    <name evidence="1" type="ORF">BDW59DRAFT_150972</name>
</gene>
<dbReference type="Proteomes" id="UP001610335">
    <property type="component" value="Unassembled WGS sequence"/>
</dbReference>
<dbReference type="EMBL" id="JBFXLS010000072">
    <property type="protein sequence ID" value="KAL2820143.1"/>
    <property type="molecule type" value="Genomic_DNA"/>
</dbReference>